<dbReference type="InterPro" id="IPR050490">
    <property type="entry name" value="Bact_solute-bd_prot1"/>
</dbReference>
<dbReference type="EMBL" id="LGTK01000012">
    <property type="protein sequence ID" value="KPH76660.1"/>
    <property type="molecule type" value="Genomic_DNA"/>
</dbReference>
<dbReference type="InterPro" id="IPR006059">
    <property type="entry name" value="SBP"/>
</dbReference>
<proteinExistence type="predicted"/>
<name>A0ABR5ML26_9BACI</name>
<reference evidence="1 2" key="1">
    <citation type="submission" date="2015-07" db="EMBL/GenBank/DDBJ databases">
        <title>High-quality draft genome sequence of Oceanobacillus caeni HM6, a bacillus isolated from a human feces.</title>
        <authorList>
            <person name="Kumar J."/>
            <person name="Verma M.K."/>
            <person name="Pandey R."/>
            <person name="Bhambi M."/>
            <person name="Chauhan N."/>
        </authorList>
    </citation>
    <scope>NUCLEOTIDE SEQUENCE [LARGE SCALE GENOMIC DNA]</scope>
    <source>
        <strain evidence="1 2">HM6</strain>
    </source>
</reference>
<dbReference type="Pfam" id="PF01547">
    <property type="entry name" value="SBP_bac_1"/>
    <property type="match status" value="1"/>
</dbReference>
<evidence type="ECO:0000313" key="1">
    <source>
        <dbReference type="EMBL" id="KPH76660.1"/>
    </source>
</evidence>
<dbReference type="SUPFAM" id="SSF53850">
    <property type="entry name" value="Periplasmic binding protein-like II"/>
    <property type="match status" value="1"/>
</dbReference>
<keyword evidence="2" id="KW-1185">Reference proteome</keyword>
<protein>
    <submittedName>
        <fullName evidence="1">Sugar ABC transporter substrate-binding protein</fullName>
    </submittedName>
</protein>
<comment type="caution">
    <text evidence="1">The sequence shown here is derived from an EMBL/GenBank/DDBJ whole genome shotgun (WGS) entry which is preliminary data.</text>
</comment>
<dbReference type="PROSITE" id="PS51257">
    <property type="entry name" value="PROKAR_LIPOPROTEIN"/>
    <property type="match status" value="1"/>
</dbReference>
<accession>A0ABR5ML26</accession>
<organism evidence="1 2">
    <name type="scientific">Oceanobacillus caeni</name>
    <dbReference type="NCBI Taxonomy" id="405946"/>
    <lineage>
        <taxon>Bacteria</taxon>
        <taxon>Bacillati</taxon>
        <taxon>Bacillota</taxon>
        <taxon>Bacilli</taxon>
        <taxon>Bacillales</taxon>
        <taxon>Bacillaceae</taxon>
        <taxon>Oceanobacillus</taxon>
    </lineage>
</organism>
<evidence type="ECO:0000313" key="2">
    <source>
        <dbReference type="Proteomes" id="UP000037854"/>
    </source>
</evidence>
<gene>
    <name evidence="1" type="ORF">AFL42_05165</name>
</gene>
<dbReference type="RefSeq" id="WP_060668003.1">
    <property type="nucleotide sequence ID" value="NZ_JAHHXM010000001.1"/>
</dbReference>
<dbReference type="PANTHER" id="PTHR43649:SF12">
    <property type="entry name" value="DIACETYLCHITOBIOSE BINDING PROTEIN DASA"/>
    <property type="match status" value="1"/>
</dbReference>
<sequence length="435" mass="48571">MGERKFLSKIFLIVTFLTVIVIAGCSSSDDKTASEGNGGSGKVTLDVFQYKVEFKEQFENLIAKYQEENPDVVINVQTVGGGNSYASAVKSQFSSGNEPDIFNVGGPTEVEEYHDYLTDLSDTAAAKAALEGTLNGVTEGDKILGLPYAQEGYGLIYNKEIFEKAGINPDELTTFDDLESAIKTLDSKKDDLGIDAVFAFPAKELWVMGNHLANTYIAPEFDNDVTKAYEAKTVDFEYGDQMKRMLDLQSEYSVQPVLSLDYSQQVEQLFSLGKVAIIQQGNWVYPTIEQMDSEFAKNNIGMIPMPVEGLEGHLPVGVPQYWVVNNNSSDEEIQAAKDFLDWMYTSDEGKEMVLNEFKFIPAYEGYDTEQIADPLSKAVYSYAEQGKTIGWTFLGTPVGWNEDVIGVYFQRYLSGDMDWNGVLEQAKEEWEKDRK</sequence>
<dbReference type="PANTHER" id="PTHR43649">
    <property type="entry name" value="ARABINOSE-BINDING PROTEIN-RELATED"/>
    <property type="match status" value="1"/>
</dbReference>
<dbReference type="Gene3D" id="3.40.190.10">
    <property type="entry name" value="Periplasmic binding protein-like II"/>
    <property type="match status" value="2"/>
</dbReference>
<dbReference type="Proteomes" id="UP000037854">
    <property type="component" value="Unassembled WGS sequence"/>
</dbReference>